<dbReference type="OrthoDB" id="2947043at2759"/>
<proteinExistence type="predicted"/>
<dbReference type="AlphaFoldDB" id="A0A9P4XRU6"/>
<organism evidence="1 2">
    <name type="scientific">Cryphonectria parasitica (strain ATCC 38755 / EP155)</name>
    <dbReference type="NCBI Taxonomy" id="660469"/>
    <lineage>
        <taxon>Eukaryota</taxon>
        <taxon>Fungi</taxon>
        <taxon>Dikarya</taxon>
        <taxon>Ascomycota</taxon>
        <taxon>Pezizomycotina</taxon>
        <taxon>Sordariomycetes</taxon>
        <taxon>Sordariomycetidae</taxon>
        <taxon>Diaporthales</taxon>
        <taxon>Cryphonectriaceae</taxon>
        <taxon>Cryphonectria-Endothia species complex</taxon>
        <taxon>Cryphonectria</taxon>
    </lineage>
</organism>
<sequence length="134" mass="15233">MSEYTSTIEGFQRAMEWSLAGPPEESKLYAEATVTPTFYQIVNGHQLSYNVFLKSIEEWRAKVTSYRPKVHEFLRDGNQLAARLVGTIEVDGATTEYESFMFAKINKDNGKMEYLIERSVMGPVTQGPEHSAKE</sequence>
<gene>
    <name evidence="1" type="ORF">M406DRAFT_335102</name>
</gene>
<dbReference type="Proteomes" id="UP000803844">
    <property type="component" value="Unassembled WGS sequence"/>
</dbReference>
<evidence type="ECO:0000313" key="2">
    <source>
        <dbReference type="Proteomes" id="UP000803844"/>
    </source>
</evidence>
<keyword evidence="2" id="KW-1185">Reference proteome</keyword>
<comment type="caution">
    <text evidence="1">The sequence shown here is derived from an EMBL/GenBank/DDBJ whole genome shotgun (WGS) entry which is preliminary data.</text>
</comment>
<protein>
    <submittedName>
        <fullName evidence="1">Uncharacterized protein</fullName>
    </submittedName>
</protein>
<reference evidence="1" key="1">
    <citation type="journal article" date="2020" name="Phytopathology">
        <title>Genome sequence of the chestnut blight fungus Cryphonectria parasitica EP155: A fundamental resource for an archetypical invasive plant pathogen.</title>
        <authorList>
            <person name="Crouch J.A."/>
            <person name="Dawe A."/>
            <person name="Aerts A."/>
            <person name="Barry K."/>
            <person name="Churchill A.C.L."/>
            <person name="Grimwood J."/>
            <person name="Hillman B."/>
            <person name="Milgroom M.G."/>
            <person name="Pangilinan J."/>
            <person name="Smith M."/>
            <person name="Salamov A."/>
            <person name="Schmutz J."/>
            <person name="Yadav J."/>
            <person name="Grigoriev I.V."/>
            <person name="Nuss D."/>
        </authorList>
    </citation>
    <scope>NUCLEOTIDE SEQUENCE</scope>
    <source>
        <strain evidence="1">EP155</strain>
    </source>
</reference>
<dbReference type="RefSeq" id="XP_040770865.1">
    <property type="nucleotide sequence ID" value="XM_040920997.1"/>
</dbReference>
<evidence type="ECO:0000313" key="1">
    <source>
        <dbReference type="EMBL" id="KAF3759886.1"/>
    </source>
</evidence>
<accession>A0A9P4XRU6</accession>
<name>A0A9P4XRU6_CRYP1</name>
<dbReference type="GeneID" id="63838126"/>
<dbReference type="EMBL" id="MU032354">
    <property type="protein sequence ID" value="KAF3759886.1"/>
    <property type="molecule type" value="Genomic_DNA"/>
</dbReference>